<dbReference type="Proteomes" id="UP000479190">
    <property type="component" value="Unassembled WGS sequence"/>
</dbReference>
<gene>
    <name evidence="2" type="ORF">TBRA_LOCUS16194</name>
</gene>
<evidence type="ECO:0000313" key="3">
    <source>
        <dbReference type="Proteomes" id="UP000479190"/>
    </source>
</evidence>
<feature type="region of interest" description="Disordered" evidence="1">
    <location>
        <begin position="308"/>
        <end position="348"/>
    </location>
</feature>
<reference evidence="2 3" key="1">
    <citation type="submission" date="2020-02" db="EMBL/GenBank/DDBJ databases">
        <authorList>
            <person name="Ferguson B K."/>
        </authorList>
    </citation>
    <scope>NUCLEOTIDE SEQUENCE [LARGE SCALE GENOMIC DNA]</scope>
</reference>
<dbReference type="OrthoDB" id="7701411at2759"/>
<feature type="region of interest" description="Disordered" evidence="1">
    <location>
        <begin position="119"/>
        <end position="177"/>
    </location>
</feature>
<dbReference type="AlphaFoldDB" id="A0A6H5J4K5"/>
<evidence type="ECO:0000256" key="1">
    <source>
        <dbReference type="SAM" id="MobiDB-lite"/>
    </source>
</evidence>
<name>A0A6H5J4K5_9HYME</name>
<protein>
    <submittedName>
        <fullName evidence="2">Uncharacterized protein</fullName>
    </submittedName>
</protein>
<dbReference type="EMBL" id="CADCXV010001472">
    <property type="protein sequence ID" value="CAB0044606.1"/>
    <property type="molecule type" value="Genomic_DNA"/>
</dbReference>
<proteinExistence type="predicted"/>
<feature type="compositionally biased region" description="Polar residues" evidence="1">
    <location>
        <begin position="266"/>
        <end position="276"/>
    </location>
</feature>
<feature type="region of interest" description="Disordered" evidence="1">
    <location>
        <begin position="189"/>
        <end position="278"/>
    </location>
</feature>
<accession>A0A6H5J4K5</accession>
<feature type="compositionally biased region" description="Low complexity" evidence="1">
    <location>
        <begin position="191"/>
        <end position="218"/>
    </location>
</feature>
<feature type="region of interest" description="Disordered" evidence="1">
    <location>
        <begin position="283"/>
        <end position="302"/>
    </location>
</feature>
<keyword evidence="3" id="KW-1185">Reference proteome</keyword>
<feature type="compositionally biased region" description="Low complexity" evidence="1">
    <location>
        <begin position="246"/>
        <end position="261"/>
    </location>
</feature>
<organism evidence="2 3">
    <name type="scientific">Trichogramma brassicae</name>
    <dbReference type="NCBI Taxonomy" id="86971"/>
    <lineage>
        <taxon>Eukaryota</taxon>
        <taxon>Metazoa</taxon>
        <taxon>Ecdysozoa</taxon>
        <taxon>Arthropoda</taxon>
        <taxon>Hexapoda</taxon>
        <taxon>Insecta</taxon>
        <taxon>Pterygota</taxon>
        <taxon>Neoptera</taxon>
        <taxon>Endopterygota</taxon>
        <taxon>Hymenoptera</taxon>
        <taxon>Apocrita</taxon>
        <taxon>Proctotrupomorpha</taxon>
        <taxon>Chalcidoidea</taxon>
        <taxon>Trichogrammatidae</taxon>
        <taxon>Trichogramma</taxon>
    </lineage>
</organism>
<feature type="compositionally biased region" description="Gly residues" evidence="1">
    <location>
        <begin position="219"/>
        <end position="228"/>
    </location>
</feature>
<evidence type="ECO:0000313" key="2">
    <source>
        <dbReference type="EMBL" id="CAB0044606.1"/>
    </source>
</evidence>
<sequence length="487" mass="53207">MYNSLCGYKGDLPDRCPREIDRIFIYIRAYVPLSTRLGYETYTEFFLFFFFSCMCTRGRCPSNDRFQKLPRRERANEFKESLHVRKAMYLNARRVHTRGFARLFFRARERFPKFRTYQTAESVDGRRRGSPESTSGASSSGGLAESNNAAAASSSSAKQLSPAATTPTGGGSGASSFRKRASLRNLVRRLSGSGSTSSASGGSRSSQSSTGNTVSCSSSGGGGGGGGPAASSSSAEQADHLLHGHGAAAAASTSSPGGSSRRTSRELSPSQEQVSHQQLYEQLQLGPPGGGPSPKDVQGGQDWRRLVGSIRRKVRRKTPQSSTGSISEQRHGSHEICGSGSGGGSTKNQDDFLKATMRIFLVVSPPMGRVQRFFYENFFPQISHTYVTPLCTFSMWILRVLLWSAIIRDYSLHIPLYIYNIIRGSGKRVRMYNNVRVIQSVHEQRGAGVFASAGLYHLAGHTWRTRIHTRKLVKSHAHDETTSALGS</sequence>
<feature type="compositionally biased region" description="Low complexity" evidence="1">
    <location>
        <begin position="131"/>
        <end position="167"/>
    </location>
</feature>